<dbReference type="Pfam" id="PF07715">
    <property type="entry name" value="Plug"/>
    <property type="match status" value="1"/>
</dbReference>
<keyword evidence="3 7" id="KW-1134">Transmembrane beta strand</keyword>
<name>A0A7K0EG47_9BACT</name>
<evidence type="ECO:0000256" key="7">
    <source>
        <dbReference type="PROSITE-ProRule" id="PRU01360"/>
    </source>
</evidence>
<dbReference type="InterPro" id="IPR008969">
    <property type="entry name" value="CarboxyPept-like_regulatory"/>
</dbReference>
<evidence type="ECO:0000313" key="10">
    <source>
        <dbReference type="EMBL" id="MRS60418.1"/>
    </source>
</evidence>
<dbReference type="Pfam" id="PF13715">
    <property type="entry name" value="CarbopepD_reg_2"/>
    <property type="match status" value="1"/>
</dbReference>
<comment type="similarity">
    <text evidence="7">Belongs to the TonB-dependent receptor family.</text>
</comment>
<evidence type="ECO:0000313" key="11">
    <source>
        <dbReference type="Proteomes" id="UP000441754"/>
    </source>
</evidence>
<comment type="subcellular location">
    <subcellularLocation>
        <location evidence="1 7">Cell outer membrane</location>
        <topology evidence="1 7">Multi-pass membrane protein</topology>
    </subcellularLocation>
</comment>
<evidence type="ECO:0000256" key="1">
    <source>
        <dbReference type="ARBA" id="ARBA00004571"/>
    </source>
</evidence>
<proteinExistence type="inferred from homology"/>
<dbReference type="Proteomes" id="UP000441754">
    <property type="component" value="Unassembled WGS sequence"/>
</dbReference>
<evidence type="ECO:0000256" key="4">
    <source>
        <dbReference type="ARBA" id="ARBA00022692"/>
    </source>
</evidence>
<feature type="domain" description="TonB-dependent receptor plug" evidence="9">
    <location>
        <begin position="132"/>
        <end position="252"/>
    </location>
</feature>
<keyword evidence="2 7" id="KW-0813">Transport</keyword>
<keyword evidence="5 7" id="KW-0472">Membrane</keyword>
<evidence type="ECO:0000256" key="5">
    <source>
        <dbReference type="ARBA" id="ARBA00023136"/>
    </source>
</evidence>
<feature type="signal peptide" evidence="8">
    <location>
        <begin position="1"/>
        <end position="28"/>
    </location>
</feature>
<evidence type="ECO:0000256" key="3">
    <source>
        <dbReference type="ARBA" id="ARBA00022452"/>
    </source>
</evidence>
<feature type="chain" id="PRO_5029519282" evidence="8">
    <location>
        <begin position="29"/>
        <end position="1064"/>
    </location>
</feature>
<dbReference type="Gene3D" id="2.60.40.1120">
    <property type="entry name" value="Carboxypeptidase-like, regulatory domain"/>
    <property type="match status" value="1"/>
</dbReference>
<dbReference type="SUPFAM" id="SSF56935">
    <property type="entry name" value="Porins"/>
    <property type="match status" value="1"/>
</dbReference>
<dbReference type="InterPro" id="IPR037066">
    <property type="entry name" value="Plug_dom_sf"/>
</dbReference>
<dbReference type="InterPro" id="IPR039426">
    <property type="entry name" value="TonB-dep_rcpt-like"/>
</dbReference>
<dbReference type="FunFam" id="2.170.130.10:FF:000008">
    <property type="entry name" value="SusC/RagA family TonB-linked outer membrane protein"/>
    <property type="match status" value="1"/>
</dbReference>
<keyword evidence="4 7" id="KW-0812">Transmembrane</keyword>
<dbReference type="GO" id="GO:0009279">
    <property type="term" value="C:cell outer membrane"/>
    <property type="evidence" value="ECO:0007669"/>
    <property type="project" value="UniProtKB-SubCell"/>
</dbReference>
<dbReference type="NCBIfam" id="TIGR04056">
    <property type="entry name" value="OMP_RagA_SusC"/>
    <property type="match status" value="1"/>
</dbReference>
<dbReference type="PROSITE" id="PS52016">
    <property type="entry name" value="TONB_DEPENDENT_REC_3"/>
    <property type="match status" value="1"/>
</dbReference>
<dbReference type="Gene3D" id="2.170.130.10">
    <property type="entry name" value="TonB-dependent receptor, plug domain"/>
    <property type="match status" value="1"/>
</dbReference>
<dbReference type="InterPro" id="IPR023997">
    <property type="entry name" value="TonB-dep_OMP_SusC/RagA_CS"/>
</dbReference>
<dbReference type="SUPFAM" id="SSF49464">
    <property type="entry name" value="Carboxypeptidase regulatory domain-like"/>
    <property type="match status" value="1"/>
</dbReference>
<organism evidence="10 11">
    <name type="scientific">Larkinella terrae</name>
    <dbReference type="NCBI Taxonomy" id="2025311"/>
    <lineage>
        <taxon>Bacteria</taxon>
        <taxon>Pseudomonadati</taxon>
        <taxon>Bacteroidota</taxon>
        <taxon>Cytophagia</taxon>
        <taxon>Cytophagales</taxon>
        <taxon>Spirosomataceae</taxon>
        <taxon>Larkinella</taxon>
    </lineage>
</organism>
<dbReference type="EMBL" id="WJXZ01000001">
    <property type="protein sequence ID" value="MRS60418.1"/>
    <property type="molecule type" value="Genomic_DNA"/>
</dbReference>
<reference evidence="10 11" key="1">
    <citation type="journal article" date="2018" name="Antonie Van Leeuwenhoek">
        <title>Larkinella terrae sp. nov., isolated from soil on Jeju Island, South Korea.</title>
        <authorList>
            <person name="Ten L.N."/>
            <person name="Jeon J."/>
            <person name="Park S.J."/>
            <person name="Park S."/>
            <person name="Lee S.Y."/>
            <person name="Kim M.K."/>
            <person name="Jung H.Y."/>
        </authorList>
    </citation>
    <scope>NUCLEOTIDE SEQUENCE [LARGE SCALE GENOMIC DNA]</scope>
    <source>
        <strain evidence="10 11">KCTC 52001</strain>
    </source>
</reference>
<dbReference type="NCBIfam" id="TIGR04057">
    <property type="entry name" value="SusC_RagA_signa"/>
    <property type="match status" value="1"/>
</dbReference>
<dbReference type="AlphaFoldDB" id="A0A7K0EG47"/>
<dbReference type="OrthoDB" id="9768177at2"/>
<evidence type="ECO:0000256" key="8">
    <source>
        <dbReference type="SAM" id="SignalP"/>
    </source>
</evidence>
<dbReference type="InterPro" id="IPR023996">
    <property type="entry name" value="TonB-dep_OMP_SusC/RagA"/>
</dbReference>
<sequence length="1064" mass="116356">MRKNVYSSRQAGYLCVLFLYALIWAVFAAPAARAQGPGLVITGVVTSQSDGNALPGVTVVVKGTTNGTVSDANGKYTLSVADRSSTLVFSYIGFVSREITIGGKTAIDVTLAADTKSLDEVVVVGYGTQKRADIVGSIAKISSADLTKVPTTSVAEAMQGMASGLYISNTSGHPGSSPEIKIRGKNSINLNTSPLWIVDGVPIQTGSLDLTVGGVKPVSPLAMLNPNDIESIEVLKDASATAIYGNRGSNGVVIVTTKSNKGNQTGISVNYDGGVSQLPFRQSDIYVDSKTWWQLIDKAWANAGNTTTLQPKSITDVVFLDEKPTISRDEALATNTDHLAAMTQQSRFHQAGFTARKGFQTGGIMFSLNYRDEKGLLRNNDFKRLTTRFNFTFSPVKSVEVGINSNFLYVKNLGIPASEGKGGAGWGNLPAMLPWYKLYDPNSQTGYWVPSSGYNGLASVDRNLIRNSADQYRTITNAYLRWNLPVSGLSLRSEAGVDLLINNSSNWRSIFLDADAPFQNQATERSITQQVFNYNTYLNYDRTFNKHTFGVTAGAEATRTSSYTRQASGTQIYSNYPELRNPLQITDADGFMSGEQYLMGMFGRVNYKFNERYILNTSIRRDGHSALSKDNRWATFKAIGAGWIISDEKFAKIPGVSLLKLRGSYGQTGNTSLSNEMTQLTWGLSSNRYGGGYLPGGTTLGPIGSTALKWETTTGLDVGLDFGFLGDRISGSVAYYSKSVSDLILRGNVPVSVGFANNQIWENVGDLKNWGWEFNVSTVNVNKGGFRWSTDFNISYNDNKIIRLNEFEKGKGAETVATNSGKGTSTIRKEGERLDTWYLANFVQIDPAKGIAMIEELNKDQWNTAFVTEATGKLIPMNQANVNANKMVQHGKSALPRFFGGMTNRVSYRNFDLNVLFAFAGGHYLMNWLYSRSTKDQEGTGQIAKAVVGKSWEKPGDVAQFPQLRWGSRYPYDNNGEPSSAGSNFNTDFTTFFLEKASYVKLRNVQLGYTLPNTLAKKAGLQSTRFYIGGTNLLTFTKFRGLDPESNDDLPIPRSLNFGLSTNF</sequence>
<dbReference type="RefSeq" id="WP_154173308.1">
    <property type="nucleotide sequence ID" value="NZ_WJXZ01000001.1"/>
</dbReference>
<evidence type="ECO:0000259" key="9">
    <source>
        <dbReference type="Pfam" id="PF07715"/>
    </source>
</evidence>
<protein>
    <submittedName>
        <fullName evidence="10">SusC/RagA family TonB-linked outer membrane protein</fullName>
    </submittedName>
</protein>
<keyword evidence="8" id="KW-0732">Signal</keyword>
<gene>
    <name evidence="10" type="ORF">GJJ30_03865</name>
</gene>
<comment type="caution">
    <text evidence="10">The sequence shown here is derived from an EMBL/GenBank/DDBJ whole genome shotgun (WGS) entry which is preliminary data.</text>
</comment>
<keyword evidence="6 7" id="KW-0998">Cell outer membrane</keyword>
<dbReference type="Gene3D" id="2.40.170.20">
    <property type="entry name" value="TonB-dependent receptor, beta-barrel domain"/>
    <property type="match status" value="1"/>
</dbReference>
<accession>A0A7K0EG47</accession>
<dbReference type="InterPro" id="IPR036942">
    <property type="entry name" value="Beta-barrel_TonB_sf"/>
</dbReference>
<evidence type="ECO:0000256" key="2">
    <source>
        <dbReference type="ARBA" id="ARBA00022448"/>
    </source>
</evidence>
<keyword evidence="11" id="KW-1185">Reference proteome</keyword>
<dbReference type="InterPro" id="IPR012910">
    <property type="entry name" value="Plug_dom"/>
</dbReference>
<evidence type="ECO:0000256" key="6">
    <source>
        <dbReference type="ARBA" id="ARBA00023237"/>
    </source>
</evidence>